<name>L8WFN6_THACA</name>
<organism evidence="1 2">
    <name type="scientific">Thanatephorus cucumeris (strain AG1-IA)</name>
    <name type="common">Rice sheath blight fungus</name>
    <name type="synonym">Rhizoctonia solani</name>
    <dbReference type="NCBI Taxonomy" id="983506"/>
    <lineage>
        <taxon>Eukaryota</taxon>
        <taxon>Fungi</taxon>
        <taxon>Dikarya</taxon>
        <taxon>Basidiomycota</taxon>
        <taxon>Agaricomycotina</taxon>
        <taxon>Agaricomycetes</taxon>
        <taxon>Cantharellales</taxon>
        <taxon>Ceratobasidiaceae</taxon>
        <taxon>Rhizoctonia</taxon>
        <taxon>Rhizoctonia solani AG-1</taxon>
    </lineage>
</organism>
<proteinExistence type="predicted"/>
<dbReference type="EMBL" id="AFRT01006018">
    <property type="protein sequence ID" value="ELU35598.1"/>
    <property type="molecule type" value="Genomic_DNA"/>
</dbReference>
<protein>
    <submittedName>
        <fullName evidence="1">Uncharacterized protein</fullName>
    </submittedName>
</protein>
<dbReference type="AlphaFoldDB" id="L8WFN6"/>
<accession>L8WFN6</accession>
<reference evidence="1 2" key="1">
    <citation type="journal article" date="2013" name="Nat. Commun.">
        <title>The evolution and pathogenic mechanisms of the rice sheath blight pathogen.</title>
        <authorList>
            <person name="Zheng A."/>
            <person name="Lin R."/>
            <person name="Xu L."/>
            <person name="Qin P."/>
            <person name="Tang C."/>
            <person name="Ai P."/>
            <person name="Zhang D."/>
            <person name="Liu Y."/>
            <person name="Sun Z."/>
            <person name="Feng H."/>
            <person name="Wang Y."/>
            <person name="Chen Y."/>
            <person name="Liang X."/>
            <person name="Fu R."/>
            <person name="Li Q."/>
            <person name="Zhang J."/>
            <person name="Yu X."/>
            <person name="Xie Z."/>
            <person name="Ding L."/>
            <person name="Guan P."/>
            <person name="Tang J."/>
            <person name="Liang Y."/>
            <person name="Wang S."/>
            <person name="Deng Q."/>
            <person name="Li S."/>
            <person name="Zhu J."/>
            <person name="Wang L."/>
            <person name="Liu H."/>
            <person name="Li P."/>
        </authorList>
    </citation>
    <scope>NUCLEOTIDE SEQUENCE [LARGE SCALE GENOMIC DNA]</scope>
    <source>
        <strain evidence="2">AG-1 IA</strain>
    </source>
</reference>
<comment type="caution">
    <text evidence="1">The sequence shown here is derived from an EMBL/GenBank/DDBJ whole genome shotgun (WGS) entry which is preliminary data.</text>
</comment>
<evidence type="ECO:0000313" key="1">
    <source>
        <dbReference type="EMBL" id="ELU35598.1"/>
    </source>
</evidence>
<gene>
    <name evidence="1" type="ORF">AG1IA_10372</name>
</gene>
<evidence type="ECO:0000313" key="2">
    <source>
        <dbReference type="Proteomes" id="UP000011668"/>
    </source>
</evidence>
<dbReference type="Proteomes" id="UP000011668">
    <property type="component" value="Unassembled WGS sequence"/>
</dbReference>
<sequence>MSSVSMKEKAASVMADHNPETDEISRSIFGYGSFESISWPVVTVSLGEKLARVLGQRSDAMGHMRSIAVVLAINHIRYRWDLVKISKIDTTTGG</sequence>
<keyword evidence="2" id="KW-1185">Reference proteome</keyword>
<dbReference type="HOGENOM" id="CLU_2387672_0_0_1"/>